<dbReference type="STRING" id="908615.SAMN05421540_104151"/>
<evidence type="ECO:0000313" key="2">
    <source>
        <dbReference type="Proteomes" id="UP000198820"/>
    </source>
</evidence>
<accession>A0A1H3ZQ39</accession>
<dbReference type="SUPFAM" id="SSF160387">
    <property type="entry name" value="NosL/MerB-like"/>
    <property type="match status" value="1"/>
</dbReference>
<name>A0A1H3ZQ39_9FLAO</name>
<keyword evidence="2" id="KW-1185">Reference proteome</keyword>
<dbReference type="RefSeq" id="WP_093241744.1">
    <property type="nucleotide sequence ID" value="NZ_FNQF01000004.1"/>
</dbReference>
<dbReference type="Pfam" id="PF05573">
    <property type="entry name" value="NosL"/>
    <property type="match status" value="1"/>
</dbReference>
<dbReference type="InterPro" id="IPR008719">
    <property type="entry name" value="N2O_reductase_NosL"/>
</dbReference>
<sequence length="142" mass="16285">MKNVFTLLIILALSSCTNEKKPIVYGSDACDFCRMNIVDKIHGAEIVTQKGKVYKFDAIECMINFKDDMTKEKVDMFFTNHYLKPEELIRAEQATFLISENIPSPMGEYITAFPTKVDAEKVQADKDGELYTWEELLKQQAN</sequence>
<reference evidence="1 2" key="1">
    <citation type="submission" date="2016-10" db="EMBL/GenBank/DDBJ databases">
        <authorList>
            <person name="de Groot N.N."/>
        </authorList>
    </citation>
    <scope>NUCLEOTIDE SEQUENCE [LARGE SCALE GENOMIC DNA]</scope>
    <source>
        <strain evidence="1 2">DSM 23581</strain>
    </source>
</reference>
<protein>
    <submittedName>
        <fullName evidence="1">Copper chaperone NosL</fullName>
    </submittedName>
</protein>
<dbReference type="PROSITE" id="PS51257">
    <property type="entry name" value="PROKAR_LIPOPROTEIN"/>
    <property type="match status" value="1"/>
</dbReference>
<dbReference type="AlphaFoldDB" id="A0A1H3ZQ39"/>
<dbReference type="PANTHER" id="PTHR41247">
    <property type="entry name" value="HTH-TYPE TRANSCRIPTIONAL REPRESSOR YCNK"/>
    <property type="match status" value="1"/>
</dbReference>
<dbReference type="EMBL" id="FNQF01000004">
    <property type="protein sequence ID" value="SEA25382.1"/>
    <property type="molecule type" value="Genomic_DNA"/>
</dbReference>
<gene>
    <name evidence="1" type="ORF">SAMN05421540_104151</name>
</gene>
<evidence type="ECO:0000313" key="1">
    <source>
        <dbReference type="EMBL" id="SEA25382.1"/>
    </source>
</evidence>
<dbReference type="Proteomes" id="UP000198820">
    <property type="component" value="Unassembled WGS sequence"/>
</dbReference>
<organism evidence="1 2">
    <name type="scientific">Psychroflexus halocasei</name>
    <dbReference type="NCBI Taxonomy" id="908615"/>
    <lineage>
        <taxon>Bacteria</taxon>
        <taxon>Pseudomonadati</taxon>
        <taxon>Bacteroidota</taxon>
        <taxon>Flavobacteriia</taxon>
        <taxon>Flavobacteriales</taxon>
        <taxon>Flavobacteriaceae</taxon>
        <taxon>Psychroflexus</taxon>
    </lineage>
</organism>
<dbReference type="PANTHER" id="PTHR41247:SF1">
    <property type="entry name" value="HTH-TYPE TRANSCRIPTIONAL REPRESSOR YCNK"/>
    <property type="match status" value="1"/>
</dbReference>
<proteinExistence type="predicted"/>